<sequence>MDMPDHGSAAEVSPHQALLRMITGSWVAQAIYVAAKLQIADLLRDGPQAPTALAATTGAHPRALYRVLRALASVGIFSEDEQGRFSLTPLAEPLRSDVPGSVRAFSIMQGSEWAWRSWGEIMHSVRTEKPAFEHVFGMPLFDYYAANPEAGRVGAEGLTSRSEPENAHVVSAYDFSRVGTVVDVGGGQGTLLASILTANPKTRGILFEKPHVIAMAQPIFEGAGLNERCELVAGDFFASVPAGADVYLLKKVIHDWDDEEARSILSRCRAALPDGGLLLLIELVIPPGNEPSFGKLLDLHMLVSPGGRERTQAEYRDLLASAGFALGRVIPTASPVSIVEAVPA</sequence>
<dbReference type="Gene3D" id="1.10.287.1350">
    <property type="match status" value="1"/>
</dbReference>
<dbReference type="OrthoDB" id="9766840at2"/>
<dbReference type="PANTHER" id="PTHR43712:SF2">
    <property type="entry name" value="O-METHYLTRANSFERASE CICE"/>
    <property type="match status" value="1"/>
</dbReference>
<reference evidence="7" key="1">
    <citation type="submission" date="2016-07" db="EMBL/GenBank/DDBJ databases">
        <title>Microvirga ossetica sp. nov. a new species of rhizobia isolated from root nodules of the legume species Vicia alpestris Steven originated from North Ossetia region in the Caucasus.</title>
        <authorList>
            <person name="Safronova V.I."/>
            <person name="Kuznetsova I.G."/>
            <person name="Sazanova A.L."/>
            <person name="Belimov A."/>
            <person name="Andronov E."/>
            <person name="Osledkin Y.S."/>
            <person name="Onishchuk O.P."/>
            <person name="Kurchak O.N."/>
            <person name="Shaposhnikov A.I."/>
            <person name="Willems A."/>
            <person name="Tikhonovich I.A."/>
        </authorList>
    </citation>
    <scope>NUCLEOTIDE SEQUENCE [LARGE SCALE GENOMIC DNA]</scope>
    <source>
        <strain evidence="7">V5/3M</strain>
        <plasmid evidence="7">unnamed1</plasmid>
    </source>
</reference>
<evidence type="ECO:0000256" key="2">
    <source>
        <dbReference type="ARBA" id="ARBA00022679"/>
    </source>
</evidence>
<proteinExistence type="predicted"/>
<dbReference type="Pfam" id="PF08100">
    <property type="entry name" value="Dimerisation"/>
    <property type="match status" value="1"/>
</dbReference>
<dbReference type="AlphaFoldDB" id="A0A1B2ESU7"/>
<dbReference type="InterPro" id="IPR036390">
    <property type="entry name" value="WH_DNA-bd_sf"/>
</dbReference>
<evidence type="ECO:0000259" key="6">
    <source>
        <dbReference type="Pfam" id="PF08100"/>
    </source>
</evidence>
<dbReference type="Pfam" id="PF00891">
    <property type="entry name" value="Methyltransf_2"/>
    <property type="match status" value="1"/>
</dbReference>
<evidence type="ECO:0000256" key="1">
    <source>
        <dbReference type="ARBA" id="ARBA00022603"/>
    </source>
</evidence>
<organism evidence="7">
    <name type="scientific">Microvirga ossetica</name>
    <dbReference type="NCBI Taxonomy" id="1882682"/>
    <lineage>
        <taxon>Bacteria</taxon>
        <taxon>Pseudomonadati</taxon>
        <taxon>Pseudomonadota</taxon>
        <taxon>Alphaproteobacteria</taxon>
        <taxon>Hyphomicrobiales</taxon>
        <taxon>Methylobacteriaceae</taxon>
        <taxon>Microvirga</taxon>
    </lineage>
</organism>
<keyword evidence="2 7" id="KW-0808">Transferase</keyword>
<dbReference type="PROSITE" id="PS51683">
    <property type="entry name" value="SAM_OMT_II"/>
    <property type="match status" value="1"/>
</dbReference>
<evidence type="ECO:0000256" key="3">
    <source>
        <dbReference type="ARBA" id="ARBA00022691"/>
    </source>
</evidence>
<feature type="domain" description="O-methyltransferase dimerisation" evidence="6">
    <location>
        <begin position="20"/>
        <end position="92"/>
    </location>
</feature>
<dbReference type="EMBL" id="CP016617">
    <property type="protein sequence ID" value="ANY83055.1"/>
    <property type="molecule type" value="Genomic_DNA"/>
</dbReference>
<dbReference type="InterPro" id="IPR012967">
    <property type="entry name" value="COMT_dimerisation"/>
</dbReference>
<evidence type="ECO:0000259" key="5">
    <source>
        <dbReference type="Pfam" id="PF00891"/>
    </source>
</evidence>
<dbReference type="GO" id="GO:0008171">
    <property type="term" value="F:O-methyltransferase activity"/>
    <property type="evidence" value="ECO:0007669"/>
    <property type="project" value="InterPro"/>
</dbReference>
<keyword evidence="7" id="KW-0614">Plasmid</keyword>
<dbReference type="SUPFAM" id="SSF46785">
    <property type="entry name" value="Winged helix' DNA-binding domain"/>
    <property type="match status" value="1"/>
</dbReference>
<feature type="domain" description="O-methyltransferase C-terminal" evidence="5">
    <location>
        <begin position="118"/>
        <end position="325"/>
    </location>
</feature>
<dbReference type="Gene3D" id="3.40.50.150">
    <property type="entry name" value="Vaccinia Virus protein VP39"/>
    <property type="match status" value="1"/>
</dbReference>
<evidence type="ECO:0000256" key="4">
    <source>
        <dbReference type="PIRSR" id="PIRSR005739-1"/>
    </source>
</evidence>
<dbReference type="PANTHER" id="PTHR43712">
    <property type="entry name" value="PUTATIVE (AFU_ORTHOLOGUE AFUA_4G14580)-RELATED"/>
    <property type="match status" value="1"/>
</dbReference>
<dbReference type="InterPro" id="IPR036388">
    <property type="entry name" value="WH-like_DNA-bd_sf"/>
</dbReference>
<dbReference type="Gene3D" id="1.10.10.10">
    <property type="entry name" value="Winged helix-like DNA-binding domain superfamily/Winged helix DNA-binding domain"/>
    <property type="match status" value="1"/>
</dbReference>
<protein>
    <submittedName>
        <fullName evidence="7">Methyltransferase</fullName>
    </submittedName>
</protein>
<geneLocation type="plasmid" evidence="7">
    <name>unnamed1</name>
</geneLocation>
<dbReference type="KEGG" id="moc:BB934_33135"/>
<gene>
    <name evidence="7" type="ORF">BB934_33135</name>
</gene>
<dbReference type="SUPFAM" id="SSF53335">
    <property type="entry name" value="S-adenosyl-L-methionine-dependent methyltransferases"/>
    <property type="match status" value="1"/>
</dbReference>
<feature type="active site" description="Proton acceptor" evidence="4">
    <location>
        <position position="254"/>
    </location>
</feature>
<dbReference type="GO" id="GO:0032259">
    <property type="term" value="P:methylation"/>
    <property type="evidence" value="ECO:0007669"/>
    <property type="project" value="UniProtKB-KW"/>
</dbReference>
<dbReference type="PIRSF" id="PIRSF005739">
    <property type="entry name" value="O-mtase"/>
    <property type="match status" value="1"/>
</dbReference>
<name>A0A1B2ESU7_9HYPH</name>
<keyword evidence="1 7" id="KW-0489">Methyltransferase</keyword>
<dbReference type="InterPro" id="IPR001077">
    <property type="entry name" value="COMT_C"/>
</dbReference>
<keyword evidence="3" id="KW-0949">S-adenosyl-L-methionine</keyword>
<evidence type="ECO:0000313" key="7">
    <source>
        <dbReference type="EMBL" id="ANY83055.1"/>
    </source>
</evidence>
<dbReference type="GO" id="GO:0046983">
    <property type="term" value="F:protein dimerization activity"/>
    <property type="evidence" value="ECO:0007669"/>
    <property type="project" value="InterPro"/>
</dbReference>
<dbReference type="InterPro" id="IPR016461">
    <property type="entry name" value="COMT-like"/>
</dbReference>
<accession>A0A1B2ESU7</accession>
<dbReference type="InterPro" id="IPR029063">
    <property type="entry name" value="SAM-dependent_MTases_sf"/>
</dbReference>